<dbReference type="Proteomes" id="UP001165667">
    <property type="component" value="Unassembled WGS sequence"/>
</dbReference>
<keyword evidence="5" id="KW-0574">Periplasm</keyword>
<dbReference type="GO" id="GO:0042597">
    <property type="term" value="C:periplasmic space"/>
    <property type="evidence" value="ECO:0007669"/>
    <property type="project" value="UniProtKB-SubCell"/>
</dbReference>
<dbReference type="AlphaFoldDB" id="A0AA41YQT4"/>
<gene>
    <name evidence="7" type="ORF">M8523_00230</name>
</gene>
<dbReference type="Pfam" id="PF01547">
    <property type="entry name" value="SBP_bac_1"/>
    <property type="match status" value="1"/>
</dbReference>
<dbReference type="RefSeq" id="WP_282582812.1">
    <property type="nucleotide sequence ID" value="NZ_JAMOIM010000001.1"/>
</dbReference>
<keyword evidence="4 6" id="KW-0732">Signal</keyword>
<dbReference type="Gene3D" id="3.40.190.10">
    <property type="entry name" value="Periplasmic binding protein-like II"/>
    <property type="match status" value="2"/>
</dbReference>
<protein>
    <submittedName>
        <fullName evidence="7">Extracellular solute-binding protein</fullName>
    </submittedName>
</protein>
<keyword evidence="8" id="KW-1185">Reference proteome</keyword>
<dbReference type="PANTHER" id="PTHR43649">
    <property type="entry name" value="ARABINOSE-BINDING PROTEIN-RELATED"/>
    <property type="match status" value="1"/>
</dbReference>
<evidence type="ECO:0000313" key="8">
    <source>
        <dbReference type="Proteomes" id="UP001165667"/>
    </source>
</evidence>
<reference evidence="7" key="1">
    <citation type="submission" date="2022-05" db="EMBL/GenBank/DDBJ databases">
        <authorList>
            <person name="Pankratov T."/>
        </authorList>
    </citation>
    <scope>NUCLEOTIDE SEQUENCE</scope>
    <source>
        <strain evidence="7">BP6-180914</strain>
    </source>
</reference>
<sequence length="425" mass="45527">MTKRKPAVGLLALTALLVPSGVFAQAKPYAGITLALASQNDQFAPVLAKLAPQFEAATGAIVKVDIMDYGTLLTKTTADFVGHTKGYDLVTMDIVWSGAFAENGYTVDLTNWIKRDAAEIDTGDIYPVLMQSLGGFAGKQMAFPFAGYANVLAYRKDLYAAASLTPPKTMEELVTDAVKLTDPAKHTFGFVANGKTGPAGAQDWMQYNSQMGGSIVDAAGKPVINSAANVESLNVYKELFAKAAPPGAADYDWDGREQSFRNGTVATMETWSVGAPGYYDPKQSKVVDTVAIEAAPSAKGLPPRYGVGGWGMAINADSDPKKQEAAWAFIKWLTSPEIHKQFNLEGAGSFLRRSEMTDKDLLAKFPFLPVIATTFENGNGDYRPRIPQYPEIQDLLGTAVNAVLVGSADPKAALDEVQAKAEKLF</sequence>
<comment type="similarity">
    <text evidence="2">Belongs to the bacterial solute-binding protein 1 family.</text>
</comment>
<evidence type="ECO:0000256" key="3">
    <source>
        <dbReference type="ARBA" id="ARBA00022448"/>
    </source>
</evidence>
<proteinExistence type="inferred from homology"/>
<evidence type="ECO:0000256" key="2">
    <source>
        <dbReference type="ARBA" id="ARBA00008520"/>
    </source>
</evidence>
<evidence type="ECO:0000256" key="5">
    <source>
        <dbReference type="ARBA" id="ARBA00022764"/>
    </source>
</evidence>
<keyword evidence="3" id="KW-0813">Transport</keyword>
<name>A0AA41YQT4_9HYPH</name>
<dbReference type="InterPro" id="IPR006059">
    <property type="entry name" value="SBP"/>
</dbReference>
<organism evidence="7 8">
    <name type="scientific">Lichenifustis flavocetrariae</name>
    <dbReference type="NCBI Taxonomy" id="2949735"/>
    <lineage>
        <taxon>Bacteria</taxon>
        <taxon>Pseudomonadati</taxon>
        <taxon>Pseudomonadota</taxon>
        <taxon>Alphaproteobacteria</taxon>
        <taxon>Hyphomicrobiales</taxon>
        <taxon>Lichenihabitantaceae</taxon>
        <taxon>Lichenifustis</taxon>
    </lineage>
</organism>
<evidence type="ECO:0000256" key="4">
    <source>
        <dbReference type="ARBA" id="ARBA00022729"/>
    </source>
</evidence>
<comment type="caution">
    <text evidence="7">The sequence shown here is derived from an EMBL/GenBank/DDBJ whole genome shotgun (WGS) entry which is preliminary data.</text>
</comment>
<evidence type="ECO:0000256" key="6">
    <source>
        <dbReference type="SAM" id="SignalP"/>
    </source>
</evidence>
<dbReference type="EMBL" id="JAMOIM010000001">
    <property type="protein sequence ID" value="MCW6506444.1"/>
    <property type="molecule type" value="Genomic_DNA"/>
</dbReference>
<accession>A0AA41YQT4</accession>
<feature type="signal peptide" evidence="6">
    <location>
        <begin position="1"/>
        <end position="24"/>
    </location>
</feature>
<dbReference type="SUPFAM" id="SSF53850">
    <property type="entry name" value="Periplasmic binding protein-like II"/>
    <property type="match status" value="1"/>
</dbReference>
<dbReference type="PANTHER" id="PTHR43649:SF34">
    <property type="entry name" value="ABC TRANSPORTER PERIPLASMIC-BINDING PROTEIN YCJN-RELATED"/>
    <property type="match status" value="1"/>
</dbReference>
<evidence type="ECO:0000256" key="1">
    <source>
        <dbReference type="ARBA" id="ARBA00004418"/>
    </source>
</evidence>
<feature type="chain" id="PRO_5041321466" evidence="6">
    <location>
        <begin position="25"/>
        <end position="425"/>
    </location>
</feature>
<evidence type="ECO:0000313" key="7">
    <source>
        <dbReference type="EMBL" id="MCW6506444.1"/>
    </source>
</evidence>
<comment type="subcellular location">
    <subcellularLocation>
        <location evidence="1">Periplasm</location>
    </subcellularLocation>
</comment>
<dbReference type="InterPro" id="IPR050490">
    <property type="entry name" value="Bact_solute-bd_prot1"/>
</dbReference>